<name>A0A1A9WLV2_9MUSC</name>
<evidence type="ECO:0000256" key="4">
    <source>
        <dbReference type="ARBA" id="ARBA00023128"/>
    </source>
</evidence>
<dbReference type="Proteomes" id="UP000091820">
    <property type="component" value="Unassembled WGS sequence"/>
</dbReference>
<dbReference type="SUPFAM" id="SSF54999">
    <property type="entry name" value="Ribosomal protein S10"/>
    <property type="match status" value="1"/>
</dbReference>
<sequence>MNSIIKKLLTRHIHHNFNSLRALATDASVVAKSSSNTSILREEPDKLYSKLELELRGIDPAVLKSYSWFATTAANHLNIEVGKWQVEAWSERKANKERLTLLKCVHIYKKHRVQYEIRTYFRYIHFHKLTGSTLDTFLEYIERNLPEGVALLATKTEIQEIPEHLRQPPTSV</sequence>
<evidence type="ECO:0000313" key="10">
    <source>
        <dbReference type="Proteomes" id="UP000091820"/>
    </source>
</evidence>
<dbReference type="InterPro" id="IPR040055">
    <property type="entry name" value="Ribosomal_uS10m"/>
</dbReference>
<evidence type="ECO:0000256" key="1">
    <source>
        <dbReference type="ARBA" id="ARBA00004173"/>
    </source>
</evidence>
<protein>
    <recommendedName>
        <fullName evidence="6">Small ribosomal subunit protein uS10m</fullName>
    </recommendedName>
    <alternativeName>
        <fullName evidence="7">28S ribosomal protein S10, mitochondrial</fullName>
    </alternativeName>
</protein>
<evidence type="ECO:0000256" key="5">
    <source>
        <dbReference type="ARBA" id="ARBA00023274"/>
    </source>
</evidence>
<evidence type="ECO:0000259" key="8">
    <source>
        <dbReference type="SMART" id="SM01403"/>
    </source>
</evidence>
<dbReference type="SMART" id="SM01403">
    <property type="entry name" value="Ribosomal_S10"/>
    <property type="match status" value="1"/>
</dbReference>
<dbReference type="Pfam" id="PF00338">
    <property type="entry name" value="Ribosomal_S10"/>
    <property type="match status" value="1"/>
</dbReference>
<evidence type="ECO:0000313" key="9">
    <source>
        <dbReference type="EnsemblMetazoa" id="GBRI024289-PA"/>
    </source>
</evidence>
<keyword evidence="4" id="KW-0496">Mitochondrion</keyword>
<keyword evidence="5" id="KW-0687">Ribonucleoprotein</keyword>
<accession>A0A1A9WLV2</accession>
<dbReference type="GO" id="GO:0005763">
    <property type="term" value="C:mitochondrial small ribosomal subunit"/>
    <property type="evidence" value="ECO:0007669"/>
    <property type="project" value="InterPro"/>
</dbReference>
<evidence type="ECO:0000256" key="7">
    <source>
        <dbReference type="ARBA" id="ARBA00035544"/>
    </source>
</evidence>
<dbReference type="Gene3D" id="3.30.70.600">
    <property type="entry name" value="Ribosomal protein S10 domain"/>
    <property type="match status" value="1"/>
</dbReference>
<dbReference type="AlphaFoldDB" id="A0A1A9WLV2"/>
<organism evidence="9 10">
    <name type="scientific">Glossina brevipalpis</name>
    <dbReference type="NCBI Taxonomy" id="37001"/>
    <lineage>
        <taxon>Eukaryota</taxon>
        <taxon>Metazoa</taxon>
        <taxon>Ecdysozoa</taxon>
        <taxon>Arthropoda</taxon>
        <taxon>Hexapoda</taxon>
        <taxon>Insecta</taxon>
        <taxon>Pterygota</taxon>
        <taxon>Neoptera</taxon>
        <taxon>Endopterygota</taxon>
        <taxon>Diptera</taxon>
        <taxon>Brachycera</taxon>
        <taxon>Muscomorpha</taxon>
        <taxon>Hippoboscoidea</taxon>
        <taxon>Glossinidae</taxon>
        <taxon>Glossina</taxon>
    </lineage>
</organism>
<dbReference type="PANTHER" id="PTHR13334:SF4">
    <property type="entry name" value="SMALL RIBOSOMAL SUBUNIT PROTEIN US10M"/>
    <property type="match status" value="1"/>
</dbReference>
<dbReference type="STRING" id="37001.A0A1A9WLV2"/>
<evidence type="ECO:0000256" key="2">
    <source>
        <dbReference type="ARBA" id="ARBA00007102"/>
    </source>
</evidence>
<dbReference type="PANTHER" id="PTHR13334">
    <property type="entry name" value="MITOCHONDRIAL 28S RIBOSOMAL PROTEIN S10"/>
    <property type="match status" value="1"/>
</dbReference>
<evidence type="ECO:0000256" key="6">
    <source>
        <dbReference type="ARBA" id="ARBA00035261"/>
    </source>
</evidence>
<dbReference type="InterPro" id="IPR036838">
    <property type="entry name" value="Ribosomal_uS10_dom_sf"/>
</dbReference>
<feature type="domain" description="Small ribosomal subunit protein uS10" evidence="8">
    <location>
        <begin position="52"/>
        <end position="154"/>
    </location>
</feature>
<dbReference type="InterPro" id="IPR027486">
    <property type="entry name" value="Ribosomal_uS10_dom"/>
</dbReference>
<proteinExistence type="inferred from homology"/>
<comment type="subcellular location">
    <subcellularLocation>
        <location evidence="1">Mitochondrion</location>
    </subcellularLocation>
</comment>
<reference evidence="10" key="1">
    <citation type="submission" date="2014-03" db="EMBL/GenBank/DDBJ databases">
        <authorList>
            <person name="Aksoy S."/>
            <person name="Warren W."/>
            <person name="Wilson R.K."/>
        </authorList>
    </citation>
    <scope>NUCLEOTIDE SEQUENCE [LARGE SCALE GENOMIC DNA]</scope>
    <source>
        <strain evidence="10">IAEA</strain>
    </source>
</reference>
<keyword evidence="3" id="KW-0689">Ribosomal protein</keyword>
<reference evidence="9" key="2">
    <citation type="submission" date="2020-05" db="UniProtKB">
        <authorList>
            <consortium name="EnsemblMetazoa"/>
        </authorList>
    </citation>
    <scope>IDENTIFICATION</scope>
    <source>
        <strain evidence="9">IAEA</strain>
    </source>
</reference>
<comment type="similarity">
    <text evidence="2">Belongs to the universal ribosomal protein uS10 family.</text>
</comment>
<dbReference type="EnsemblMetazoa" id="GBRI024289-RA">
    <property type="protein sequence ID" value="GBRI024289-PA"/>
    <property type="gene ID" value="GBRI024289"/>
</dbReference>
<evidence type="ECO:0000256" key="3">
    <source>
        <dbReference type="ARBA" id="ARBA00022980"/>
    </source>
</evidence>
<keyword evidence="10" id="KW-1185">Reference proteome</keyword>
<dbReference type="VEuPathDB" id="VectorBase:GBRI024289"/>